<dbReference type="GeneID" id="94837307"/>
<organism evidence="9 10">
    <name type="scientific">Tritrichomonas foetus</name>
    <dbReference type="NCBI Taxonomy" id="1144522"/>
    <lineage>
        <taxon>Eukaryota</taxon>
        <taxon>Metamonada</taxon>
        <taxon>Parabasalia</taxon>
        <taxon>Tritrichomonadida</taxon>
        <taxon>Tritrichomonadidae</taxon>
        <taxon>Tritrichomonas</taxon>
    </lineage>
</organism>
<evidence type="ECO:0000256" key="5">
    <source>
        <dbReference type="SAM" id="Coils"/>
    </source>
</evidence>
<feature type="domain" description="Myb-like" evidence="6">
    <location>
        <begin position="144"/>
        <end position="195"/>
    </location>
</feature>
<feature type="domain" description="Myb-like" evidence="6">
    <location>
        <begin position="98"/>
        <end position="143"/>
    </location>
</feature>
<dbReference type="InterPro" id="IPR017884">
    <property type="entry name" value="SANT_dom"/>
</dbReference>
<protein>
    <submittedName>
        <fullName evidence="9">Myb-like DNA-binding domain containing protein</fullName>
    </submittedName>
</protein>
<dbReference type="GO" id="GO:0000978">
    <property type="term" value="F:RNA polymerase II cis-regulatory region sequence-specific DNA binding"/>
    <property type="evidence" value="ECO:0007669"/>
    <property type="project" value="TreeGrafter"/>
</dbReference>
<keyword evidence="2" id="KW-0238">DNA-binding</keyword>
<dbReference type="PROSITE" id="PS51293">
    <property type="entry name" value="SANT"/>
    <property type="match status" value="1"/>
</dbReference>
<feature type="domain" description="HTH myb-type" evidence="8">
    <location>
        <begin position="144"/>
        <end position="199"/>
    </location>
</feature>
<accession>A0A1J4KGS1</accession>
<dbReference type="PROSITE" id="PS51294">
    <property type="entry name" value="HTH_MYB"/>
    <property type="match status" value="2"/>
</dbReference>
<evidence type="ECO:0000259" key="6">
    <source>
        <dbReference type="PROSITE" id="PS50090"/>
    </source>
</evidence>
<evidence type="ECO:0000256" key="4">
    <source>
        <dbReference type="ARBA" id="ARBA00023242"/>
    </source>
</evidence>
<evidence type="ECO:0000256" key="3">
    <source>
        <dbReference type="ARBA" id="ARBA00023163"/>
    </source>
</evidence>
<reference evidence="9" key="1">
    <citation type="submission" date="2016-10" db="EMBL/GenBank/DDBJ databases">
        <authorList>
            <person name="Benchimol M."/>
            <person name="Almeida L.G."/>
            <person name="Vasconcelos A.T."/>
            <person name="Perreira-Neves A."/>
            <person name="Rosa I.A."/>
            <person name="Tasca T."/>
            <person name="Bogo M.R."/>
            <person name="de Souza W."/>
        </authorList>
    </citation>
    <scope>NUCLEOTIDE SEQUENCE [LARGE SCALE GENOMIC DNA]</scope>
    <source>
        <strain evidence="9">K</strain>
    </source>
</reference>
<dbReference type="Pfam" id="PF00249">
    <property type="entry name" value="Myb_DNA-binding"/>
    <property type="match status" value="2"/>
</dbReference>
<name>A0A1J4KGS1_9EUKA</name>
<dbReference type="SUPFAM" id="SSF46689">
    <property type="entry name" value="Homeodomain-like"/>
    <property type="match status" value="2"/>
</dbReference>
<evidence type="ECO:0000256" key="2">
    <source>
        <dbReference type="ARBA" id="ARBA00023125"/>
    </source>
</evidence>
<keyword evidence="5" id="KW-0175">Coiled coil</keyword>
<dbReference type="InterPro" id="IPR001005">
    <property type="entry name" value="SANT/Myb"/>
</dbReference>
<evidence type="ECO:0000259" key="7">
    <source>
        <dbReference type="PROSITE" id="PS51293"/>
    </source>
</evidence>
<dbReference type="VEuPathDB" id="TrichDB:TRFO_22522"/>
<dbReference type="OrthoDB" id="2143914at2759"/>
<dbReference type="Proteomes" id="UP000179807">
    <property type="component" value="Unassembled WGS sequence"/>
</dbReference>
<dbReference type="PROSITE" id="PS50090">
    <property type="entry name" value="MYB_LIKE"/>
    <property type="match status" value="2"/>
</dbReference>
<dbReference type="GO" id="GO:0019185">
    <property type="term" value="C:snRNA-activating protein complex"/>
    <property type="evidence" value="ECO:0007669"/>
    <property type="project" value="TreeGrafter"/>
</dbReference>
<dbReference type="InterPro" id="IPR051575">
    <property type="entry name" value="Myb-like_DNA-bd"/>
</dbReference>
<dbReference type="PANTHER" id="PTHR46621:SF1">
    <property type="entry name" value="SNRNA-ACTIVATING PROTEIN COMPLEX SUBUNIT 4"/>
    <property type="match status" value="1"/>
</dbReference>
<dbReference type="PANTHER" id="PTHR46621">
    <property type="entry name" value="SNRNA-ACTIVATING PROTEIN COMPLEX SUBUNIT 4"/>
    <property type="match status" value="1"/>
</dbReference>
<dbReference type="AlphaFoldDB" id="A0A1J4KGS1"/>
<keyword evidence="3" id="KW-0804">Transcription</keyword>
<evidence type="ECO:0000259" key="8">
    <source>
        <dbReference type="PROSITE" id="PS51294"/>
    </source>
</evidence>
<dbReference type="InterPro" id="IPR009057">
    <property type="entry name" value="Homeodomain-like_sf"/>
</dbReference>
<feature type="coiled-coil region" evidence="5">
    <location>
        <begin position="325"/>
        <end position="357"/>
    </location>
</feature>
<dbReference type="InterPro" id="IPR017930">
    <property type="entry name" value="Myb_dom"/>
</dbReference>
<proteinExistence type="predicted"/>
<dbReference type="RefSeq" id="XP_068361990.1">
    <property type="nucleotide sequence ID" value="XM_068502603.1"/>
</dbReference>
<feature type="domain" description="HTH myb-type" evidence="8">
    <location>
        <begin position="91"/>
        <end position="143"/>
    </location>
</feature>
<keyword evidence="4" id="KW-0539">Nucleus</keyword>
<gene>
    <name evidence="9" type="ORF">TRFO_22522</name>
</gene>
<feature type="domain" description="SANT" evidence="7">
    <location>
        <begin position="147"/>
        <end position="199"/>
    </location>
</feature>
<dbReference type="CDD" id="cd00167">
    <property type="entry name" value="SANT"/>
    <property type="match status" value="2"/>
</dbReference>
<dbReference type="GO" id="GO:0042796">
    <property type="term" value="P:snRNA transcription by RNA polymerase III"/>
    <property type="evidence" value="ECO:0007669"/>
    <property type="project" value="TreeGrafter"/>
</dbReference>
<dbReference type="Gene3D" id="1.10.10.60">
    <property type="entry name" value="Homeodomain-like"/>
    <property type="match status" value="2"/>
</dbReference>
<keyword evidence="1" id="KW-0805">Transcription regulation</keyword>
<evidence type="ECO:0000256" key="1">
    <source>
        <dbReference type="ARBA" id="ARBA00023015"/>
    </source>
</evidence>
<keyword evidence="10" id="KW-1185">Reference proteome</keyword>
<dbReference type="EMBL" id="MLAK01000656">
    <property type="protein sequence ID" value="OHT08854.1"/>
    <property type="molecule type" value="Genomic_DNA"/>
</dbReference>
<dbReference type="GO" id="GO:0001006">
    <property type="term" value="F:RNA polymerase III type 3 promoter sequence-specific DNA binding"/>
    <property type="evidence" value="ECO:0007669"/>
    <property type="project" value="TreeGrafter"/>
</dbReference>
<dbReference type="GO" id="GO:0042795">
    <property type="term" value="P:snRNA transcription by RNA polymerase II"/>
    <property type="evidence" value="ECO:0007669"/>
    <property type="project" value="TreeGrafter"/>
</dbReference>
<evidence type="ECO:0000313" key="10">
    <source>
        <dbReference type="Proteomes" id="UP000179807"/>
    </source>
</evidence>
<dbReference type="SMART" id="SM00717">
    <property type="entry name" value="SANT"/>
    <property type="match status" value="2"/>
</dbReference>
<sequence>MTDELPLVLIANSFLDNVIDIKSLKLSDEQICGAKEALKKYIKNPSNENFNETLEVLISVIKDASPAYKIKEILDIAFDPDSQPLPPNSVENAKKCRNWKPCEDVRLLAGIHKFGVGDWKNISRFVGANFSRSQCSQRWCRALNPKIEKEVWTAEEQKQLLSLVERFGEHNWSVVSKNLGKRTDAQCRYRYMQIKKMITLNSQKMIPMNSFIQSIQHCKSKKSQISAKFANRVSQKRKKAELSQIKQPILPILISTQNYSQQQPSQSEINDHNKENFINNQQNQFHLQQQTYIHNMQQQNSQIVENQNEYLTENDCGLDLILPPLSELIEKCQRDQAEKAEIEYEVEISEYDEEIEKEFDRDQNDHSDIHNQSQKTEINHNVNGIGLDVILQVNKS</sequence>
<comment type="caution">
    <text evidence="9">The sequence shown here is derived from an EMBL/GenBank/DDBJ whole genome shotgun (WGS) entry which is preliminary data.</text>
</comment>
<evidence type="ECO:0000313" key="9">
    <source>
        <dbReference type="EMBL" id="OHT08854.1"/>
    </source>
</evidence>